<dbReference type="PIRSF" id="PIRSF037420">
    <property type="entry name" value="PQQ_syn_pqqE"/>
    <property type="match status" value="1"/>
</dbReference>
<dbReference type="Pfam" id="PF04055">
    <property type="entry name" value="Radical_SAM"/>
    <property type="match status" value="1"/>
</dbReference>
<dbReference type="InterPro" id="IPR007197">
    <property type="entry name" value="rSAM"/>
</dbReference>
<feature type="domain" description="Radical SAM core" evidence="7">
    <location>
        <begin position="4"/>
        <end position="235"/>
    </location>
</feature>
<dbReference type="Pfam" id="PF02810">
    <property type="entry name" value="SEC-C"/>
    <property type="match status" value="1"/>
</dbReference>
<gene>
    <name evidence="8" type="ORF">ACFSJH_20135</name>
</gene>
<keyword evidence="3" id="KW-0479">Metal-binding</keyword>
<dbReference type="InterPro" id="IPR004027">
    <property type="entry name" value="SEC_C_motif"/>
</dbReference>
<dbReference type="InterPro" id="IPR034491">
    <property type="entry name" value="Anaerob_Ser_sulfatase-maturase"/>
</dbReference>
<dbReference type="CDD" id="cd01335">
    <property type="entry name" value="Radical_SAM"/>
    <property type="match status" value="1"/>
</dbReference>
<sequence>MATSVARKQEHISVMWKTVSEACNLACDYCYYSTCGGKPGKQIEKIADHVLEKFIKEYMSLTNGIASFAWQGGEPLLAGYEFFTKVVELQQKYAPKNTMISNALQTNGTLITERWAKFFKQYHFLIGVSIDGPEAIHDSRRVDAVQQGSFERVMKGINHLRKQQVEFNILTVIHKDNVHRVKELFDFYKEQQIVYIQFIPCMSFQSQQIDQPGSYEITPEEYGNFLCEAFDHWYNDGQPVHSERMFDHLLSVYAHREGGLCVQSKSCPKTIILEQNGDAYPCDFFIHDDWKIGNVGEDALVDILNDPLYATFLQQKPTLPEACQTCPWLSLCYGGCPRNRNWDQASGNNTTDYFCTSYQQLFGYAHERLQKLGDGVRQQLYQQGIRHYYKGKAPGRNDLCACGSGRKYKVCCLPVE</sequence>
<comment type="similarity">
    <text evidence="6">Belongs to the radical SAM superfamily. Anaerobic sulfatase-maturating enzyme family.</text>
</comment>
<dbReference type="SFLD" id="SFLDF00285">
    <property type="entry name" value="anaerobic_Ser-type_sulfatase-m"/>
    <property type="match status" value="1"/>
</dbReference>
<evidence type="ECO:0000313" key="8">
    <source>
        <dbReference type="EMBL" id="MFD2118027.1"/>
    </source>
</evidence>
<dbReference type="InterPro" id="IPR023885">
    <property type="entry name" value="4Fe4S-binding_SPASM_dom"/>
</dbReference>
<dbReference type="PANTHER" id="PTHR43273:SF3">
    <property type="entry name" value="ANAEROBIC SULFATASE-MATURATING ENZYME HOMOLOG ASLB-RELATED"/>
    <property type="match status" value="1"/>
</dbReference>
<evidence type="ECO:0000256" key="5">
    <source>
        <dbReference type="ARBA" id="ARBA00023014"/>
    </source>
</evidence>
<keyword evidence="4" id="KW-0408">Iron</keyword>
<keyword evidence="9" id="KW-1185">Reference proteome</keyword>
<dbReference type="SFLD" id="SFLDG01384">
    <property type="entry name" value="thioether_bond_formation_requi"/>
    <property type="match status" value="1"/>
</dbReference>
<dbReference type="InterPro" id="IPR023867">
    <property type="entry name" value="Sulphatase_maturase_rSAM"/>
</dbReference>
<dbReference type="EMBL" id="JBHUHO010000049">
    <property type="protein sequence ID" value="MFD2118027.1"/>
    <property type="molecule type" value="Genomic_DNA"/>
</dbReference>
<comment type="cofactor">
    <cofactor evidence="1">
        <name>[4Fe-4S] cluster</name>
        <dbReference type="ChEBI" id="CHEBI:49883"/>
    </cofactor>
</comment>
<dbReference type="InterPro" id="IPR013785">
    <property type="entry name" value="Aldolase_TIM"/>
</dbReference>
<dbReference type="SUPFAM" id="SSF102114">
    <property type="entry name" value="Radical SAM enzymes"/>
    <property type="match status" value="1"/>
</dbReference>
<reference evidence="9" key="1">
    <citation type="journal article" date="2019" name="Int. J. Syst. Evol. Microbiol.">
        <title>The Global Catalogue of Microorganisms (GCM) 10K type strain sequencing project: providing services to taxonomists for standard genome sequencing and annotation.</title>
        <authorList>
            <consortium name="The Broad Institute Genomics Platform"/>
            <consortium name="The Broad Institute Genome Sequencing Center for Infectious Disease"/>
            <person name="Wu L."/>
            <person name="Ma J."/>
        </authorList>
    </citation>
    <scope>NUCLEOTIDE SEQUENCE [LARGE SCALE GENOMIC DNA]</scope>
    <source>
        <strain evidence="9">GH52</strain>
    </source>
</reference>
<evidence type="ECO:0000256" key="1">
    <source>
        <dbReference type="ARBA" id="ARBA00001966"/>
    </source>
</evidence>
<accession>A0ABW4YQL1</accession>
<organism evidence="8 9">
    <name type="scientific">Paenibacillus yanchengensis</name>
    <dbReference type="NCBI Taxonomy" id="2035833"/>
    <lineage>
        <taxon>Bacteria</taxon>
        <taxon>Bacillati</taxon>
        <taxon>Bacillota</taxon>
        <taxon>Bacilli</taxon>
        <taxon>Bacillales</taxon>
        <taxon>Paenibacillaceae</taxon>
        <taxon>Paenibacillus</taxon>
    </lineage>
</organism>
<evidence type="ECO:0000256" key="2">
    <source>
        <dbReference type="ARBA" id="ARBA00022691"/>
    </source>
</evidence>
<evidence type="ECO:0000256" key="3">
    <source>
        <dbReference type="ARBA" id="ARBA00022723"/>
    </source>
</evidence>
<keyword evidence="2" id="KW-0949">S-adenosyl-L-methionine</keyword>
<dbReference type="InterPro" id="IPR017200">
    <property type="entry name" value="PqqE-like"/>
</dbReference>
<dbReference type="NCBIfam" id="TIGR04085">
    <property type="entry name" value="rSAM_more_4Fe4S"/>
    <property type="match status" value="1"/>
</dbReference>
<dbReference type="SFLD" id="SFLDS00029">
    <property type="entry name" value="Radical_SAM"/>
    <property type="match status" value="1"/>
</dbReference>
<dbReference type="PANTHER" id="PTHR43273">
    <property type="entry name" value="ANAEROBIC SULFATASE-MATURATING ENZYME HOMOLOG ASLB-RELATED"/>
    <property type="match status" value="1"/>
</dbReference>
<name>A0ABW4YQL1_9BACL</name>
<evidence type="ECO:0000259" key="7">
    <source>
        <dbReference type="PROSITE" id="PS51918"/>
    </source>
</evidence>
<dbReference type="Proteomes" id="UP001597362">
    <property type="component" value="Unassembled WGS sequence"/>
</dbReference>
<proteinExistence type="inferred from homology"/>
<dbReference type="SFLD" id="SFLDG01386">
    <property type="entry name" value="main_SPASM_domain-containing"/>
    <property type="match status" value="1"/>
</dbReference>
<dbReference type="RefSeq" id="WP_377775540.1">
    <property type="nucleotide sequence ID" value="NZ_JBHUHO010000049.1"/>
</dbReference>
<dbReference type="Gene3D" id="3.20.20.70">
    <property type="entry name" value="Aldolase class I"/>
    <property type="match status" value="1"/>
</dbReference>
<dbReference type="SFLD" id="SFLDG01067">
    <property type="entry name" value="SPASM/twitch_domain_containing"/>
    <property type="match status" value="1"/>
</dbReference>
<dbReference type="SFLD" id="SFLDG01072">
    <property type="entry name" value="dehydrogenase_like"/>
    <property type="match status" value="1"/>
</dbReference>
<keyword evidence="5" id="KW-0411">Iron-sulfur</keyword>
<dbReference type="SUPFAM" id="SSF103642">
    <property type="entry name" value="Sec-C motif"/>
    <property type="match status" value="1"/>
</dbReference>
<evidence type="ECO:0000313" key="9">
    <source>
        <dbReference type="Proteomes" id="UP001597362"/>
    </source>
</evidence>
<evidence type="ECO:0000256" key="4">
    <source>
        <dbReference type="ARBA" id="ARBA00023004"/>
    </source>
</evidence>
<protein>
    <submittedName>
        <fullName evidence="8">Anaerobic sulfatase maturase</fullName>
    </submittedName>
</protein>
<comment type="caution">
    <text evidence="8">The sequence shown here is derived from an EMBL/GenBank/DDBJ whole genome shotgun (WGS) entry which is preliminary data.</text>
</comment>
<dbReference type="NCBIfam" id="TIGR03942">
    <property type="entry name" value="sulfatase_rSAM"/>
    <property type="match status" value="1"/>
</dbReference>
<evidence type="ECO:0000256" key="6">
    <source>
        <dbReference type="ARBA" id="ARBA00023601"/>
    </source>
</evidence>
<dbReference type="InterPro" id="IPR058240">
    <property type="entry name" value="rSAM_sf"/>
</dbReference>
<dbReference type="Pfam" id="PF13186">
    <property type="entry name" value="SPASM"/>
    <property type="match status" value="1"/>
</dbReference>
<dbReference type="PROSITE" id="PS51918">
    <property type="entry name" value="RADICAL_SAM"/>
    <property type="match status" value="1"/>
</dbReference>